<evidence type="ECO:0000313" key="3">
    <source>
        <dbReference type="Proteomes" id="UP000006327"/>
    </source>
</evidence>
<dbReference type="STRING" id="493475.GARC_2158"/>
<protein>
    <recommendedName>
        <fullName evidence="4">Cadmium carbonic anhydrase</fullName>
    </recommendedName>
</protein>
<evidence type="ECO:0000256" key="1">
    <source>
        <dbReference type="SAM" id="SignalP"/>
    </source>
</evidence>
<dbReference type="OrthoDB" id="8902034at2"/>
<name>K6Z6Q1_9ALTE</name>
<organism evidence="2 3">
    <name type="scientific">Paraglaciecola arctica BSs20135</name>
    <dbReference type="NCBI Taxonomy" id="493475"/>
    <lineage>
        <taxon>Bacteria</taxon>
        <taxon>Pseudomonadati</taxon>
        <taxon>Pseudomonadota</taxon>
        <taxon>Gammaproteobacteria</taxon>
        <taxon>Alteromonadales</taxon>
        <taxon>Alteromonadaceae</taxon>
        <taxon>Paraglaciecola</taxon>
    </lineage>
</organism>
<dbReference type="InterPro" id="IPR018883">
    <property type="entry name" value="Delta_CA"/>
</dbReference>
<dbReference type="Proteomes" id="UP000006327">
    <property type="component" value="Unassembled WGS sequence"/>
</dbReference>
<feature type="signal peptide" evidence="1">
    <location>
        <begin position="1"/>
        <end position="19"/>
    </location>
</feature>
<reference evidence="2 3" key="1">
    <citation type="journal article" date="2017" name="Antonie Van Leeuwenhoek">
        <title>Rhizobium rhizosphaerae sp. nov., a novel species isolated from rice rhizosphere.</title>
        <authorList>
            <person name="Zhao J.J."/>
            <person name="Zhang J."/>
            <person name="Zhang R.J."/>
            <person name="Zhang C.W."/>
            <person name="Yin H.Q."/>
            <person name="Zhang X.X."/>
        </authorList>
    </citation>
    <scope>NUCLEOTIDE SEQUENCE [LARGE SCALE GENOMIC DNA]</scope>
    <source>
        <strain evidence="2 3">BSs20135</strain>
    </source>
</reference>
<feature type="chain" id="PRO_5003898076" description="Cadmium carbonic anhydrase" evidence="1">
    <location>
        <begin position="20"/>
        <end position="299"/>
    </location>
</feature>
<dbReference type="AlphaFoldDB" id="K6Z6Q1"/>
<evidence type="ECO:0000313" key="2">
    <source>
        <dbReference type="EMBL" id="GAC19125.1"/>
    </source>
</evidence>
<dbReference type="InterPro" id="IPR036398">
    <property type="entry name" value="CA_dom_sf"/>
</dbReference>
<dbReference type="eggNOG" id="ENOG502Z8DI">
    <property type="taxonomic scope" value="Bacteria"/>
</dbReference>
<gene>
    <name evidence="2" type="ORF">GARC_2158</name>
</gene>
<keyword evidence="1" id="KW-0732">Signal</keyword>
<dbReference type="SUPFAM" id="SSF51069">
    <property type="entry name" value="Carbonic anhydrase"/>
    <property type="match status" value="1"/>
</dbReference>
<accession>K6Z6Q1</accession>
<dbReference type="Pfam" id="PF10563">
    <property type="entry name" value="CA_like"/>
    <property type="match status" value="1"/>
</dbReference>
<comment type="caution">
    <text evidence="2">The sequence shown here is derived from an EMBL/GenBank/DDBJ whole genome shotgun (WGS) entry which is preliminary data.</text>
</comment>
<proteinExistence type="predicted"/>
<evidence type="ECO:0008006" key="4">
    <source>
        <dbReference type="Google" id="ProtNLM"/>
    </source>
</evidence>
<dbReference type="RefSeq" id="WP_007619613.1">
    <property type="nucleotide sequence ID" value="NZ_BAEO01000027.1"/>
</dbReference>
<dbReference type="PROSITE" id="PS51257">
    <property type="entry name" value="PROKAR_LIPOPROTEIN"/>
    <property type="match status" value="1"/>
</dbReference>
<dbReference type="EMBL" id="BAEO01000027">
    <property type="protein sequence ID" value="GAC19125.1"/>
    <property type="molecule type" value="Genomic_DNA"/>
</dbReference>
<keyword evidence="3" id="KW-1185">Reference proteome</keyword>
<sequence length="299" mass="32064">MKKKLLIGLLGFSVLGLSACNSDSDKEVIVEEEVVEEEHSDAVADEIIADQRAALEANTTDKGFGPQSPRFIDDINGDNAISFTATLSAEDMNLCNIHFHENAEHQGGEFTEYAGNGDGHGYGSGYQYSGQLSESELASTAEEVCPSDHGSLEPGATIEVHYVHSTAQVDPGPTLGACFNDAIKNPQLKVETQVYVLVNDADALDFADLTAYAKTTGKNQVLNIPDDTGVPVSYTGSTTGPGYNEEGSPYQVSWSVRPLVAKVNIESVGQWCKGNVFEEDHAHGVRNLVQNPKLLSQIN</sequence>